<dbReference type="AlphaFoldDB" id="A0A412FET2"/>
<dbReference type="RefSeq" id="WP_117896397.1">
    <property type="nucleotide sequence ID" value="NZ_CABJCV010000038.1"/>
</dbReference>
<dbReference type="EMBL" id="QRUP01000038">
    <property type="protein sequence ID" value="RGR66770.1"/>
    <property type="molecule type" value="Genomic_DNA"/>
</dbReference>
<dbReference type="PANTHER" id="PTHR33169:SF14">
    <property type="entry name" value="TRANSCRIPTIONAL REGULATOR RV3488"/>
    <property type="match status" value="1"/>
</dbReference>
<sequence>MTFQIGSVLLDACVLAILAKEDTYGYRLTQQIKETLGVSESTLYPVLRRLQKEELLETYDVAVMGRNRRYYRLTDEGLEKNKEYKREWVYFSRKITTILEGGNFND</sequence>
<dbReference type="InterPro" id="IPR036390">
    <property type="entry name" value="WH_DNA-bd_sf"/>
</dbReference>
<dbReference type="InterPro" id="IPR036388">
    <property type="entry name" value="WH-like_DNA-bd_sf"/>
</dbReference>
<dbReference type="Proteomes" id="UP000284178">
    <property type="component" value="Unassembled WGS sequence"/>
</dbReference>
<dbReference type="InterPro" id="IPR052509">
    <property type="entry name" value="Metal_resp_DNA-bind_regulator"/>
</dbReference>
<dbReference type="Pfam" id="PF03551">
    <property type="entry name" value="PadR"/>
    <property type="match status" value="1"/>
</dbReference>
<dbReference type="InterPro" id="IPR005149">
    <property type="entry name" value="Tscrpt_reg_PadR_N"/>
</dbReference>
<gene>
    <name evidence="2" type="ORF">DWY25_17460</name>
</gene>
<feature type="domain" description="Transcription regulator PadR N-terminal" evidence="1">
    <location>
        <begin position="14"/>
        <end position="80"/>
    </location>
</feature>
<dbReference type="SUPFAM" id="SSF46785">
    <property type="entry name" value="Winged helix' DNA-binding domain"/>
    <property type="match status" value="1"/>
</dbReference>
<evidence type="ECO:0000313" key="2">
    <source>
        <dbReference type="EMBL" id="RGR66770.1"/>
    </source>
</evidence>
<protein>
    <submittedName>
        <fullName evidence="2">PadR family transcriptional regulator</fullName>
    </submittedName>
</protein>
<organism evidence="2 3">
    <name type="scientific">Holdemania filiformis</name>
    <dbReference type="NCBI Taxonomy" id="61171"/>
    <lineage>
        <taxon>Bacteria</taxon>
        <taxon>Bacillati</taxon>
        <taxon>Bacillota</taxon>
        <taxon>Erysipelotrichia</taxon>
        <taxon>Erysipelotrichales</taxon>
        <taxon>Erysipelotrichaceae</taxon>
        <taxon>Holdemania</taxon>
    </lineage>
</organism>
<keyword evidence="3" id="KW-1185">Reference proteome</keyword>
<evidence type="ECO:0000259" key="1">
    <source>
        <dbReference type="Pfam" id="PF03551"/>
    </source>
</evidence>
<dbReference type="GeneID" id="83017182"/>
<name>A0A412FET2_9FIRM</name>
<dbReference type="Gene3D" id="1.10.10.10">
    <property type="entry name" value="Winged helix-like DNA-binding domain superfamily/Winged helix DNA-binding domain"/>
    <property type="match status" value="1"/>
</dbReference>
<dbReference type="PANTHER" id="PTHR33169">
    <property type="entry name" value="PADR-FAMILY TRANSCRIPTIONAL REGULATOR"/>
    <property type="match status" value="1"/>
</dbReference>
<proteinExistence type="predicted"/>
<accession>A0A412FET2</accession>
<evidence type="ECO:0000313" key="3">
    <source>
        <dbReference type="Proteomes" id="UP000284178"/>
    </source>
</evidence>
<comment type="caution">
    <text evidence="2">The sequence shown here is derived from an EMBL/GenBank/DDBJ whole genome shotgun (WGS) entry which is preliminary data.</text>
</comment>
<reference evidence="2 3" key="1">
    <citation type="submission" date="2018-08" db="EMBL/GenBank/DDBJ databases">
        <title>A genome reference for cultivated species of the human gut microbiota.</title>
        <authorList>
            <person name="Zou Y."/>
            <person name="Xue W."/>
            <person name="Luo G."/>
        </authorList>
    </citation>
    <scope>NUCLEOTIDE SEQUENCE [LARGE SCALE GENOMIC DNA]</scope>
    <source>
        <strain evidence="2 3">AF24-29</strain>
    </source>
</reference>